<keyword evidence="2" id="KW-0805">Transcription regulation</keyword>
<dbReference type="Pfam" id="PF00170">
    <property type="entry name" value="bZIP_1"/>
    <property type="match status" value="1"/>
</dbReference>
<feature type="compositionally biased region" description="Polar residues" evidence="7">
    <location>
        <begin position="100"/>
        <end position="109"/>
    </location>
</feature>
<evidence type="ECO:0000256" key="5">
    <source>
        <dbReference type="ARBA" id="ARBA00023242"/>
    </source>
</evidence>
<sequence length="378" mass="42234">MGDPSPSSSSQSNPESSHAGQLSHDISRMLDFPPRNPGHRRALSEILSLPDDTSFPHDGPSLSDDTDEDLFSAYLDIEKLNSSRAPSSVRPAAAPPAPCQTENLVSGSNERPRDRHQHSQSMDGWSSSSVLQGSSGEGATSAEMKKAISAAKLADLALADPKRAKRIWSNRQSAARSKERKMRYIAELELKARSLQTETATLSARLTLLQRDANGLTAENTELKLRLQTMEQQVRLQDAENTELKLRLQTMEQQVRLQDALNDALREEVQRLKLATGQMMPNGGPLMKFGPPSFGASQQFYHHNHAMQSHLAAYQFQQLQIHPQHQQQLHPLQPLQQQHMHPPQPRRRQPQPPADPRMKRPMTSQNQSGEETCSNRVE</sequence>
<organism evidence="9 10">
    <name type="scientific">Cocos nucifera</name>
    <name type="common">Coconut palm</name>
    <dbReference type="NCBI Taxonomy" id="13894"/>
    <lineage>
        <taxon>Eukaryota</taxon>
        <taxon>Viridiplantae</taxon>
        <taxon>Streptophyta</taxon>
        <taxon>Embryophyta</taxon>
        <taxon>Tracheophyta</taxon>
        <taxon>Spermatophyta</taxon>
        <taxon>Magnoliopsida</taxon>
        <taxon>Liliopsida</taxon>
        <taxon>Arecaceae</taxon>
        <taxon>Arecoideae</taxon>
        <taxon>Cocoseae</taxon>
        <taxon>Attaleinae</taxon>
        <taxon>Cocos</taxon>
    </lineage>
</organism>
<feature type="region of interest" description="Disordered" evidence="7">
    <location>
        <begin position="1"/>
        <end position="70"/>
    </location>
</feature>
<name>A0A8K0IP83_COCNU</name>
<feature type="compositionally biased region" description="Low complexity" evidence="7">
    <location>
        <begin position="82"/>
        <end position="92"/>
    </location>
</feature>
<dbReference type="SMART" id="SM00338">
    <property type="entry name" value="BRLZ"/>
    <property type="match status" value="1"/>
</dbReference>
<evidence type="ECO:0000313" key="10">
    <source>
        <dbReference type="Proteomes" id="UP000797356"/>
    </source>
</evidence>
<dbReference type="CDD" id="cd14703">
    <property type="entry name" value="bZIP_plant_RF2"/>
    <property type="match status" value="1"/>
</dbReference>
<dbReference type="GO" id="GO:0005634">
    <property type="term" value="C:nucleus"/>
    <property type="evidence" value="ECO:0007669"/>
    <property type="project" value="UniProtKB-SubCell"/>
</dbReference>
<comment type="caution">
    <text evidence="9">The sequence shown here is derived from an EMBL/GenBank/DDBJ whole genome shotgun (WGS) entry which is preliminary data.</text>
</comment>
<dbReference type="EMBL" id="CM017882">
    <property type="protein sequence ID" value="KAG1363700.1"/>
    <property type="molecule type" value="Genomic_DNA"/>
</dbReference>
<dbReference type="OrthoDB" id="1435597at2759"/>
<evidence type="ECO:0000256" key="2">
    <source>
        <dbReference type="ARBA" id="ARBA00023015"/>
    </source>
</evidence>
<protein>
    <submittedName>
        <fullName evidence="9">Transcription factor RF2a</fullName>
    </submittedName>
</protein>
<evidence type="ECO:0000256" key="4">
    <source>
        <dbReference type="ARBA" id="ARBA00023163"/>
    </source>
</evidence>
<evidence type="ECO:0000256" key="1">
    <source>
        <dbReference type="ARBA" id="ARBA00004123"/>
    </source>
</evidence>
<dbReference type="SUPFAM" id="SSF57959">
    <property type="entry name" value="Leucine zipper domain"/>
    <property type="match status" value="1"/>
</dbReference>
<dbReference type="InterPro" id="IPR044759">
    <property type="entry name" value="bZIP_RF2"/>
</dbReference>
<evidence type="ECO:0000259" key="8">
    <source>
        <dbReference type="PROSITE" id="PS50217"/>
    </source>
</evidence>
<dbReference type="InterPro" id="IPR004827">
    <property type="entry name" value="bZIP"/>
</dbReference>
<dbReference type="PROSITE" id="PS50217">
    <property type="entry name" value="BZIP"/>
    <property type="match status" value="1"/>
</dbReference>
<evidence type="ECO:0000256" key="6">
    <source>
        <dbReference type="SAM" id="Coils"/>
    </source>
</evidence>
<keyword evidence="4" id="KW-0804">Transcription</keyword>
<feature type="compositionally biased region" description="Low complexity" evidence="7">
    <location>
        <begin position="1"/>
        <end position="17"/>
    </location>
</feature>
<reference evidence="9" key="1">
    <citation type="journal article" date="2017" name="Gigascience">
        <title>The genome draft of coconut (Cocos nucifera).</title>
        <authorList>
            <person name="Xiao Y."/>
            <person name="Xu P."/>
            <person name="Fan H."/>
            <person name="Baudouin L."/>
            <person name="Xia W."/>
            <person name="Bocs S."/>
            <person name="Xu J."/>
            <person name="Li Q."/>
            <person name="Guo A."/>
            <person name="Zhou L."/>
            <person name="Li J."/>
            <person name="Wu Y."/>
            <person name="Ma Z."/>
            <person name="Armero A."/>
            <person name="Issali A.E."/>
            <person name="Liu N."/>
            <person name="Peng M."/>
            <person name="Yang Y."/>
        </authorList>
    </citation>
    <scope>NUCLEOTIDE SEQUENCE</scope>
    <source>
        <tissue evidence="9">Spear leaf of Hainan Tall coconut</tissue>
    </source>
</reference>
<feature type="region of interest" description="Disordered" evidence="7">
    <location>
        <begin position="82"/>
        <end position="143"/>
    </location>
</feature>
<evidence type="ECO:0000256" key="7">
    <source>
        <dbReference type="SAM" id="MobiDB-lite"/>
    </source>
</evidence>
<evidence type="ECO:0000256" key="3">
    <source>
        <dbReference type="ARBA" id="ARBA00023125"/>
    </source>
</evidence>
<dbReference type="AlphaFoldDB" id="A0A8K0IP83"/>
<dbReference type="Gene3D" id="1.20.5.170">
    <property type="match status" value="1"/>
</dbReference>
<dbReference type="GO" id="GO:0003677">
    <property type="term" value="F:DNA binding"/>
    <property type="evidence" value="ECO:0007669"/>
    <property type="project" value="UniProtKB-KW"/>
</dbReference>
<keyword evidence="3" id="KW-0238">DNA-binding</keyword>
<dbReference type="PANTHER" id="PTHR13690">
    <property type="entry name" value="TRANSCRIPTION FACTOR POSF21-RELATED"/>
    <property type="match status" value="1"/>
</dbReference>
<accession>A0A8K0IP83</accession>
<feature type="region of interest" description="Disordered" evidence="7">
    <location>
        <begin position="336"/>
        <end position="378"/>
    </location>
</feature>
<dbReference type="InterPro" id="IPR046347">
    <property type="entry name" value="bZIP_sf"/>
</dbReference>
<dbReference type="PANTHER" id="PTHR13690:SF124">
    <property type="entry name" value="TRANSCRIPTION FACTOR RF2A"/>
    <property type="match status" value="1"/>
</dbReference>
<feature type="compositionally biased region" description="Polar residues" evidence="7">
    <location>
        <begin position="362"/>
        <end position="378"/>
    </location>
</feature>
<keyword evidence="10" id="KW-1185">Reference proteome</keyword>
<dbReference type="Proteomes" id="UP000797356">
    <property type="component" value="Chromosome 11"/>
</dbReference>
<feature type="coiled-coil region" evidence="6">
    <location>
        <begin position="178"/>
        <end position="268"/>
    </location>
</feature>
<dbReference type="GO" id="GO:0003700">
    <property type="term" value="F:DNA-binding transcription factor activity"/>
    <property type="evidence" value="ECO:0007669"/>
    <property type="project" value="InterPro"/>
</dbReference>
<keyword evidence="6" id="KW-0175">Coiled coil</keyword>
<evidence type="ECO:0000313" key="9">
    <source>
        <dbReference type="EMBL" id="KAG1363700.1"/>
    </source>
</evidence>
<reference evidence="9" key="2">
    <citation type="submission" date="2019-07" db="EMBL/GenBank/DDBJ databases">
        <authorList>
            <person name="Yang Y."/>
            <person name="Bocs S."/>
            <person name="Baudouin L."/>
        </authorList>
    </citation>
    <scope>NUCLEOTIDE SEQUENCE</scope>
    <source>
        <tissue evidence="9">Spear leaf of Hainan Tall coconut</tissue>
    </source>
</reference>
<keyword evidence="5" id="KW-0539">Nucleus</keyword>
<feature type="domain" description="BZIP" evidence="8">
    <location>
        <begin position="160"/>
        <end position="223"/>
    </location>
</feature>
<proteinExistence type="predicted"/>
<comment type="subcellular location">
    <subcellularLocation>
        <location evidence="1">Nucleus</location>
    </subcellularLocation>
</comment>
<feature type="compositionally biased region" description="Low complexity" evidence="7">
    <location>
        <begin position="124"/>
        <end position="138"/>
    </location>
</feature>
<gene>
    <name evidence="9" type="ORF">COCNU_11G005270</name>
</gene>